<evidence type="ECO:0000256" key="2">
    <source>
        <dbReference type="ARBA" id="ARBA00022723"/>
    </source>
</evidence>
<proteinExistence type="inferred from homology"/>
<evidence type="ECO:0000256" key="1">
    <source>
        <dbReference type="ARBA" id="ARBA00001915"/>
    </source>
</evidence>
<evidence type="ECO:0000256" key="6">
    <source>
        <dbReference type="ARBA" id="ARBA00093780"/>
    </source>
</evidence>
<comment type="similarity">
    <text evidence="6">Belongs to the BsaP family.</text>
</comment>
<keyword evidence="4" id="KW-0408">Iron</keyword>
<evidence type="ECO:0000259" key="8">
    <source>
        <dbReference type="Pfam" id="PF26519"/>
    </source>
</evidence>
<evidence type="ECO:0000256" key="7">
    <source>
        <dbReference type="ARBA" id="ARBA00093796"/>
    </source>
</evidence>
<sequence length="68" mass="7598">MSVPVTTPTYCDRCGDELGTDPARTHEACRQQRELEPPRYCPQCKRRLVVQVVPNGWTAQCSAHGPVT</sequence>
<dbReference type="EMBL" id="BAAAHE010000019">
    <property type="protein sequence ID" value="GAA0621190.1"/>
    <property type="molecule type" value="Genomic_DNA"/>
</dbReference>
<keyword evidence="3" id="KW-0093">Biotin biosynthesis</keyword>
<keyword evidence="2" id="KW-0479">Metal-binding</keyword>
<evidence type="ECO:0000313" key="9">
    <source>
        <dbReference type="EMBL" id="GAA0621190.1"/>
    </source>
</evidence>
<accession>A0ABP3RYM5</accession>
<dbReference type="Proteomes" id="UP001500957">
    <property type="component" value="Unassembled WGS sequence"/>
</dbReference>
<gene>
    <name evidence="9" type="ORF">GCM10009547_24800</name>
</gene>
<dbReference type="InterPro" id="IPR058605">
    <property type="entry name" value="BsaP_C"/>
</dbReference>
<dbReference type="Pfam" id="PF26519">
    <property type="entry name" value="BsaP"/>
    <property type="match status" value="1"/>
</dbReference>
<name>A0ABP3RYM5_9ACTN</name>
<comment type="cofactor">
    <cofactor evidence="1">
        <name>iron-sulfur cluster</name>
        <dbReference type="ChEBI" id="CHEBI:30408"/>
    </cofactor>
</comment>
<comment type="caution">
    <text evidence="9">The sequence shown here is derived from an EMBL/GenBank/DDBJ whole genome shotgun (WGS) entry which is preliminary data.</text>
</comment>
<organism evidence="9 10">
    <name type="scientific">Sporichthya brevicatena</name>
    <dbReference type="NCBI Taxonomy" id="171442"/>
    <lineage>
        <taxon>Bacteria</taxon>
        <taxon>Bacillati</taxon>
        <taxon>Actinomycetota</taxon>
        <taxon>Actinomycetes</taxon>
        <taxon>Sporichthyales</taxon>
        <taxon>Sporichthyaceae</taxon>
        <taxon>Sporichthya</taxon>
    </lineage>
</organism>
<evidence type="ECO:0000256" key="3">
    <source>
        <dbReference type="ARBA" id="ARBA00022756"/>
    </source>
</evidence>
<protein>
    <recommendedName>
        <fullName evidence="7">Biotin synthase auxiliary protein</fullName>
    </recommendedName>
</protein>
<comment type="function">
    <text evidence="5">Required for the activity of the biotin synthase BioB.</text>
</comment>
<reference evidence="10" key="1">
    <citation type="journal article" date="2019" name="Int. J. Syst. Evol. Microbiol.">
        <title>The Global Catalogue of Microorganisms (GCM) 10K type strain sequencing project: providing services to taxonomists for standard genome sequencing and annotation.</title>
        <authorList>
            <consortium name="The Broad Institute Genomics Platform"/>
            <consortium name="The Broad Institute Genome Sequencing Center for Infectious Disease"/>
            <person name="Wu L."/>
            <person name="Ma J."/>
        </authorList>
    </citation>
    <scope>NUCLEOTIDE SEQUENCE [LARGE SCALE GENOMIC DNA]</scope>
    <source>
        <strain evidence="10">JCM 10671</strain>
    </source>
</reference>
<evidence type="ECO:0000313" key="10">
    <source>
        <dbReference type="Proteomes" id="UP001500957"/>
    </source>
</evidence>
<evidence type="ECO:0000256" key="5">
    <source>
        <dbReference type="ARBA" id="ARBA00093761"/>
    </source>
</evidence>
<feature type="domain" description="Biotin synthase auxiliary protein C-terminal" evidence="8">
    <location>
        <begin position="48"/>
        <end position="68"/>
    </location>
</feature>
<keyword evidence="10" id="KW-1185">Reference proteome</keyword>
<evidence type="ECO:0000256" key="4">
    <source>
        <dbReference type="ARBA" id="ARBA00023004"/>
    </source>
</evidence>